<dbReference type="Proteomes" id="UP001596001">
    <property type="component" value="Unassembled WGS sequence"/>
</dbReference>
<sequence length="71" mass="7879">MSVSPLSLQDRRLLRQLVWAVVLKLMVLTLLWWCFIDGQKVAVDDGGMAAQILQPPHAAPAQGHFPSKESI</sequence>
<dbReference type="RefSeq" id="WP_382431966.1">
    <property type="nucleotide sequence ID" value="NZ_JBHSHJ010000005.1"/>
</dbReference>
<dbReference type="EMBL" id="JBHSHJ010000005">
    <property type="protein sequence ID" value="MFC4788998.1"/>
    <property type="molecule type" value="Genomic_DNA"/>
</dbReference>
<keyword evidence="3" id="KW-1185">Reference proteome</keyword>
<protein>
    <submittedName>
        <fullName evidence="2">Cytochrome oxidase putative small subunit CydP</fullName>
    </submittedName>
</protein>
<keyword evidence="1" id="KW-0472">Membrane</keyword>
<proteinExistence type="predicted"/>
<evidence type="ECO:0000313" key="3">
    <source>
        <dbReference type="Proteomes" id="UP001596001"/>
    </source>
</evidence>
<reference evidence="3" key="1">
    <citation type="journal article" date="2019" name="Int. J. Syst. Evol. Microbiol.">
        <title>The Global Catalogue of Microorganisms (GCM) 10K type strain sequencing project: providing services to taxonomists for standard genome sequencing and annotation.</title>
        <authorList>
            <consortium name="The Broad Institute Genomics Platform"/>
            <consortium name="The Broad Institute Genome Sequencing Center for Infectious Disease"/>
            <person name="Wu L."/>
            <person name="Ma J."/>
        </authorList>
    </citation>
    <scope>NUCLEOTIDE SEQUENCE [LARGE SCALE GENOMIC DNA]</scope>
    <source>
        <strain evidence="3">CCUG 49452</strain>
    </source>
</reference>
<keyword evidence="1" id="KW-0812">Transmembrane</keyword>
<dbReference type="NCBIfam" id="NF045611">
    <property type="entry name" value="small_CydP"/>
    <property type="match status" value="1"/>
</dbReference>
<dbReference type="InterPro" id="IPR054636">
    <property type="entry name" value="CydP"/>
</dbReference>
<evidence type="ECO:0000313" key="2">
    <source>
        <dbReference type="EMBL" id="MFC4788998.1"/>
    </source>
</evidence>
<keyword evidence="1" id="KW-1133">Transmembrane helix</keyword>
<comment type="caution">
    <text evidence="2">The sequence shown here is derived from an EMBL/GenBank/DDBJ whole genome shotgun (WGS) entry which is preliminary data.</text>
</comment>
<feature type="transmembrane region" description="Helical" evidence="1">
    <location>
        <begin position="16"/>
        <end position="35"/>
    </location>
</feature>
<organism evidence="2 3">
    <name type="scientific">Giesbergeria sinuosa</name>
    <dbReference type="NCBI Taxonomy" id="80883"/>
    <lineage>
        <taxon>Bacteria</taxon>
        <taxon>Pseudomonadati</taxon>
        <taxon>Pseudomonadota</taxon>
        <taxon>Betaproteobacteria</taxon>
        <taxon>Burkholderiales</taxon>
        <taxon>Comamonadaceae</taxon>
        <taxon>Giesbergeria</taxon>
    </lineage>
</organism>
<name>A0ABV9QDZ7_9BURK</name>
<accession>A0ABV9QDZ7</accession>
<gene>
    <name evidence="2" type="primary">cydP</name>
    <name evidence="2" type="ORF">ACFO6X_08400</name>
</gene>
<evidence type="ECO:0000256" key="1">
    <source>
        <dbReference type="SAM" id="Phobius"/>
    </source>
</evidence>